<dbReference type="SUPFAM" id="SSF69118">
    <property type="entry name" value="AhpD-like"/>
    <property type="match status" value="1"/>
</dbReference>
<dbReference type="PANTHER" id="PTHR34846">
    <property type="entry name" value="4-CARBOXYMUCONOLACTONE DECARBOXYLASE FAMILY PROTEIN (AFU_ORTHOLOGUE AFUA_6G11590)"/>
    <property type="match status" value="1"/>
</dbReference>
<evidence type="ECO:0000313" key="3">
    <source>
        <dbReference type="Proteomes" id="UP000008229"/>
    </source>
</evidence>
<sequence length="220" mass="23553">MVKETAGAGGHGATLRGLLAARVGRGGAAPVPIPFPGTPLRATPPRVPPGGRREIGPLNALVCALAARGGGVDAPHVFTTLARHRRLFRPWLRFAARLMPFGTLSRTDAELVILRVAVLCGSDYEWHQHVALGQRAGLTAEQVARVGDGPDAAGWDDRERLLLRAADELVRERTLSAPTWAALAERYEERQRIELCMLAGHYAMLAGTLNAVGVEPERAG</sequence>
<accession>D3FD27</accession>
<reference evidence="2 3" key="1">
    <citation type="journal article" date="2010" name="Stand. Genomic Sci.">
        <title>Complete genome sequence of Conexibacter woesei type strain (ID131577).</title>
        <authorList>
            <person name="Pukall R."/>
            <person name="Lapidus A."/>
            <person name="Glavina Del Rio T."/>
            <person name="Copeland A."/>
            <person name="Tice H."/>
            <person name="Cheng J.-F."/>
            <person name="Lucas S."/>
            <person name="Chen F."/>
            <person name="Nolan M."/>
            <person name="Bruce D."/>
            <person name="Goodwin L."/>
            <person name="Pitluck S."/>
            <person name="Mavromatis K."/>
            <person name="Ivanova N."/>
            <person name="Ovchinnikova G."/>
            <person name="Pati A."/>
            <person name="Chen A."/>
            <person name="Palaniappan K."/>
            <person name="Land M."/>
            <person name="Hauser L."/>
            <person name="Chang Y.-J."/>
            <person name="Jeffries C.D."/>
            <person name="Chain P."/>
            <person name="Meincke L."/>
            <person name="Sims D."/>
            <person name="Brettin T."/>
            <person name="Detter J.C."/>
            <person name="Rohde M."/>
            <person name="Goeker M."/>
            <person name="Bristow J."/>
            <person name="Eisen J.A."/>
            <person name="Markowitz V."/>
            <person name="Kyrpides N.C."/>
            <person name="Klenk H.-P."/>
            <person name="Hugenholtz P."/>
        </authorList>
    </citation>
    <scope>NUCLEOTIDE SEQUENCE [LARGE SCALE GENOMIC DNA]</scope>
    <source>
        <strain evidence="3">DSM 14684 / CIP 108061 / JCM 11494 / NBRC 100937 / ID131577</strain>
    </source>
</reference>
<proteinExistence type="predicted"/>
<gene>
    <name evidence="2" type="ordered locus">Cwoe_3120</name>
</gene>
<dbReference type="RefSeq" id="WP_012934590.1">
    <property type="nucleotide sequence ID" value="NC_013739.1"/>
</dbReference>
<dbReference type="Pfam" id="PF02627">
    <property type="entry name" value="CMD"/>
    <property type="match status" value="1"/>
</dbReference>
<keyword evidence="3" id="KW-1185">Reference proteome</keyword>
<dbReference type="InterPro" id="IPR029032">
    <property type="entry name" value="AhpD-like"/>
</dbReference>
<dbReference type="HOGENOM" id="CLU_082760_2_1_11"/>
<dbReference type="AlphaFoldDB" id="D3FD27"/>
<dbReference type="Gene3D" id="1.20.1290.10">
    <property type="entry name" value="AhpD-like"/>
    <property type="match status" value="1"/>
</dbReference>
<organism evidence="2 3">
    <name type="scientific">Conexibacter woesei (strain DSM 14684 / CCUG 47730 / CIP 108061 / JCM 11494 / NBRC 100937 / ID131577)</name>
    <dbReference type="NCBI Taxonomy" id="469383"/>
    <lineage>
        <taxon>Bacteria</taxon>
        <taxon>Bacillati</taxon>
        <taxon>Actinomycetota</taxon>
        <taxon>Thermoleophilia</taxon>
        <taxon>Solirubrobacterales</taxon>
        <taxon>Conexibacteraceae</taxon>
        <taxon>Conexibacter</taxon>
    </lineage>
</organism>
<evidence type="ECO:0000259" key="1">
    <source>
        <dbReference type="Pfam" id="PF02627"/>
    </source>
</evidence>
<dbReference type="InterPro" id="IPR003779">
    <property type="entry name" value="CMD-like"/>
</dbReference>
<protein>
    <submittedName>
        <fullName evidence="2">Carboxymuconolactone decarboxylase</fullName>
    </submittedName>
</protein>
<reference evidence="3" key="2">
    <citation type="submission" date="2010-01" db="EMBL/GenBank/DDBJ databases">
        <title>The complete genome of Conexibacter woesei DSM 14684.</title>
        <authorList>
            <consortium name="US DOE Joint Genome Institute (JGI-PGF)"/>
            <person name="Lucas S."/>
            <person name="Copeland A."/>
            <person name="Lapidus A."/>
            <person name="Glavina del Rio T."/>
            <person name="Dalin E."/>
            <person name="Tice H."/>
            <person name="Bruce D."/>
            <person name="Goodwin L."/>
            <person name="Pitluck S."/>
            <person name="Kyrpides N."/>
            <person name="Mavromatis K."/>
            <person name="Ivanova N."/>
            <person name="Mikhailova N."/>
            <person name="Chertkov O."/>
            <person name="Brettin T."/>
            <person name="Detter J.C."/>
            <person name="Han C."/>
            <person name="Larimer F."/>
            <person name="Land M."/>
            <person name="Hauser L."/>
            <person name="Markowitz V."/>
            <person name="Cheng J.-F."/>
            <person name="Hugenholtz P."/>
            <person name="Woyke T."/>
            <person name="Wu D."/>
            <person name="Pukall R."/>
            <person name="Steenblock K."/>
            <person name="Schneider S."/>
            <person name="Klenk H.-P."/>
            <person name="Eisen J.A."/>
        </authorList>
    </citation>
    <scope>NUCLEOTIDE SEQUENCE [LARGE SCALE GENOMIC DNA]</scope>
    <source>
        <strain evidence="3">DSM 14684 / CIP 108061 / JCM 11494 / NBRC 100937 / ID131577</strain>
    </source>
</reference>
<dbReference type="eggNOG" id="COG2128">
    <property type="taxonomic scope" value="Bacteria"/>
</dbReference>
<dbReference type="GO" id="GO:0051920">
    <property type="term" value="F:peroxiredoxin activity"/>
    <property type="evidence" value="ECO:0007669"/>
    <property type="project" value="InterPro"/>
</dbReference>
<dbReference type="STRING" id="469383.Cwoe_3120"/>
<name>D3FD27_CONWI</name>
<dbReference type="EMBL" id="CP001854">
    <property type="protein sequence ID" value="ADB51539.1"/>
    <property type="molecule type" value="Genomic_DNA"/>
</dbReference>
<dbReference type="KEGG" id="cwo:Cwoe_3120"/>
<evidence type="ECO:0000313" key="2">
    <source>
        <dbReference type="EMBL" id="ADB51539.1"/>
    </source>
</evidence>
<dbReference type="Proteomes" id="UP000008229">
    <property type="component" value="Chromosome"/>
</dbReference>
<feature type="domain" description="Carboxymuconolactone decarboxylase-like" evidence="1">
    <location>
        <begin position="87"/>
        <end position="168"/>
    </location>
</feature>
<dbReference type="PANTHER" id="PTHR34846:SF5">
    <property type="entry name" value="CARBOXYMUCONOLACTONE DECARBOXYLASE-LIKE DOMAIN-CONTAINING PROTEIN"/>
    <property type="match status" value="1"/>
</dbReference>